<dbReference type="AlphaFoldDB" id="A0A6C0ANV8"/>
<dbReference type="CDD" id="cd00761">
    <property type="entry name" value="Glyco_tranf_GTA_type"/>
    <property type="match status" value="1"/>
</dbReference>
<organism evidence="2">
    <name type="scientific">viral metagenome</name>
    <dbReference type="NCBI Taxonomy" id="1070528"/>
    <lineage>
        <taxon>unclassified sequences</taxon>
        <taxon>metagenomes</taxon>
        <taxon>organismal metagenomes</taxon>
    </lineage>
</organism>
<dbReference type="EMBL" id="MN740729">
    <property type="protein sequence ID" value="QHS81041.1"/>
    <property type="molecule type" value="Genomic_DNA"/>
</dbReference>
<dbReference type="Pfam" id="PF00535">
    <property type="entry name" value="Glycos_transf_2"/>
    <property type="match status" value="1"/>
</dbReference>
<dbReference type="InterPro" id="IPR001173">
    <property type="entry name" value="Glyco_trans_2-like"/>
</dbReference>
<proteinExistence type="predicted"/>
<dbReference type="PANTHER" id="PTHR22916">
    <property type="entry name" value="GLYCOSYLTRANSFERASE"/>
    <property type="match status" value="1"/>
</dbReference>
<dbReference type="SUPFAM" id="SSF53448">
    <property type="entry name" value="Nucleotide-diphospho-sugar transferases"/>
    <property type="match status" value="1"/>
</dbReference>
<dbReference type="PANTHER" id="PTHR22916:SF3">
    <property type="entry name" value="UDP-GLCNAC:BETAGAL BETA-1,3-N-ACETYLGLUCOSAMINYLTRANSFERASE-LIKE PROTEIN 1"/>
    <property type="match status" value="1"/>
</dbReference>
<dbReference type="InterPro" id="IPR029044">
    <property type="entry name" value="Nucleotide-diphossugar_trans"/>
</dbReference>
<feature type="domain" description="Glycosyltransferase 2-like" evidence="1">
    <location>
        <begin position="9"/>
        <end position="124"/>
    </location>
</feature>
<name>A0A6C0ANV8_9ZZZZ</name>
<accession>A0A6C0ANV8</accession>
<reference evidence="2" key="1">
    <citation type="journal article" date="2020" name="Nature">
        <title>Giant virus diversity and host interactions through global metagenomics.</title>
        <authorList>
            <person name="Schulz F."/>
            <person name="Roux S."/>
            <person name="Paez-Espino D."/>
            <person name="Jungbluth S."/>
            <person name="Walsh D.A."/>
            <person name="Denef V.J."/>
            <person name="McMahon K.D."/>
            <person name="Konstantinidis K.T."/>
            <person name="Eloe-Fadrosh E.A."/>
            <person name="Kyrpides N.C."/>
            <person name="Woyke T."/>
        </authorList>
    </citation>
    <scope>NUCLEOTIDE SEQUENCE</scope>
    <source>
        <strain evidence="2">GVMAG-S-1101161-73</strain>
    </source>
</reference>
<evidence type="ECO:0000259" key="1">
    <source>
        <dbReference type="Pfam" id="PF00535"/>
    </source>
</evidence>
<sequence length="239" mass="27897">MSSELPLVSIVTPTYNRRRFIPALIKIVQSQTYPRDRMEWLVFDDGQEEIKDLLEEARAKLPELVFIWSEDKMTLGEKRNRLNDEATGEFIIAMDDDDFYFPTRVMDAVMSLRQYPSVHLAGASEVYMFFTDTKEIWKAGPYFEGHATNGTMAWTKAYATKHRYDETVAFAEEKSFLENYKNPLMQLNPKNVMLVISHSDNTFDKTELRKAENPLLKKTALLMTDFIKDSELHEFFYGL</sequence>
<dbReference type="GO" id="GO:0016758">
    <property type="term" value="F:hexosyltransferase activity"/>
    <property type="evidence" value="ECO:0007669"/>
    <property type="project" value="UniProtKB-ARBA"/>
</dbReference>
<evidence type="ECO:0000313" key="2">
    <source>
        <dbReference type="EMBL" id="QHS81041.1"/>
    </source>
</evidence>
<dbReference type="Gene3D" id="3.90.550.10">
    <property type="entry name" value="Spore Coat Polysaccharide Biosynthesis Protein SpsA, Chain A"/>
    <property type="match status" value="1"/>
</dbReference>
<protein>
    <recommendedName>
        <fullName evidence="1">Glycosyltransferase 2-like domain-containing protein</fullName>
    </recommendedName>
</protein>